<protein>
    <submittedName>
        <fullName evidence="8">NUDIX domain-containing protein</fullName>
    </submittedName>
</protein>
<name>A0AAE0P3N9_9PEZI</name>
<accession>A0AAE0P3N9</accession>
<evidence type="ECO:0000313" key="9">
    <source>
        <dbReference type="Proteomes" id="UP001285441"/>
    </source>
</evidence>
<comment type="caution">
    <text evidence="8">The sequence shown here is derived from an EMBL/GenBank/DDBJ whole genome shotgun (WGS) entry which is preliminary data.</text>
</comment>
<proteinExistence type="predicted"/>
<evidence type="ECO:0000313" key="8">
    <source>
        <dbReference type="EMBL" id="KAK3392742.1"/>
    </source>
</evidence>
<dbReference type="PANTHER" id="PTHR12318">
    <property type="entry name" value="TESTOSTERONE-REGULATED PROTEIN RP2"/>
    <property type="match status" value="1"/>
</dbReference>
<keyword evidence="6" id="KW-0464">Manganese</keyword>
<dbReference type="Proteomes" id="UP001285441">
    <property type="component" value="Unassembled WGS sequence"/>
</dbReference>
<dbReference type="GO" id="GO:0016818">
    <property type="term" value="F:hydrolase activity, acting on acid anhydrides, in phosphorus-containing anhydrides"/>
    <property type="evidence" value="ECO:0007669"/>
    <property type="project" value="InterPro"/>
</dbReference>
<evidence type="ECO:0000256" key="4">
    <source>
        <dbReference type="ARBA" id="ARBA00022801"/>
    </source>
</evidence>
<organism evidence="8 9">
    <name type="scientific">Podospora didyma</name>
    <dbReference type="NCBI Taxonomy" id="330526"/>
    <lineage>
        <taxon>Eukaryota</taxon>
        <taxon>Fungi</taxon>
        <taxon>Dikarya</taxon>
        <taxon>Ascomycota</taxon>
        <taxon>Pezizomycotina</taxon>
        <taxon>Sordariomycetes</taxon>
        <taxon>Sordariomycetidae</taxon>
        <taxon>Sordariales</taxon>
        <taxon>Podosporaceae</taxon>
        <taxon>Podospora</taxon>
    </lineage>
</organism>
<evidence type="ECO:0000256" key="7">
    <source>
        <dbReference type="SAM" id="MobiDB-lite"/>
    </source>
</evidence>
<dbReference type="GO" id="GO:0046872">
    <property type="term" value="F:metal ion binding"/>
    <property type="evidence" value="ECO:0007669"/>
    <property type="project" value="UniProtKB-KW"/>
</dbReference>
<reference evidence="8" key="1">
    <citation type="journal article" date="2023" name="Mol. Phylogenet. Evol.">
        <title>Genome-scale phylogeny and comparative genomics of the fungal order Sordariales.</title>
        <authorList>
            <person name="Hensen N."/>
            <person name="Bonometti L."/>
            <person name="Westerberg I."/>
            <person name="Brannstrom I.O."/>
            <person name="Guillou S."/>
            <person name="Cros-Aarteil S."/>
            <person name="Calhoun S."/>
            <person name="Haridas S."/>
            <person name="Kuo A."/>
            <person name="Mondo S."/>
            <person name="Pangilinan J."/>
            <person name="Riley R."/>
            <person name="LaButti K."/>
            <person name="Andreopoulos B."/>
            <person name="Lipzen A."/>
            <person name="Chen C."/>
            <person name="Yan M."/>
            <person name="Daum C."/>
            <person name="Ng V."/>
            <person name="Clum A."/>
            <person name="Steindorff A."/>
            <person name="Ohm R.A."/>
            <person name="Martin F."/>
            <person name="Silar P."/>
            <person name="Natvig D.O."/>
            <person name="Lalanne C."/>
            <person name="Gautier V."/>
            <person name="Ament-Velasquez S.L."/>
            <person name="Kruys A."/>
            <person name="Hutchinson M.I."/>
            <person name="Powell A.J."/>
            <person name="Barry K."/>
            <person name="Miller A.N."/>
            <person name="Grigoriev I.V."/>
            <person name="Debuchy R."/>
            <person name="Gladieux P."/>
            <person name="Hiltunen Thoren M."/>
            <person name="Johannesson H."/>
        </authorList>
    </citation>
    <scope>NUCLEOTIDE SEQUENCE</scope>
    <source>
        <strain evidence="8">CBS 232.78</strain>
    </source>
</reference>
<keyword evidence="9" id="KW-1185">Reference proteome</keyword>
<evidence type="ECO:0000256" key="1">
    <source>
        <dbReference type="ARBA" id="ARBA00001936"/>
    </source>
</evidence>
<comment type="cofactor">
    <cofactor evidence="2">
        <name>Mg(2+)</name>
        <dbReference type="ChEBI" id="CHEBI:18420"/>
    </cofactor>
</comment>
<dbReference type="PANTHER" id="PTHR12318:SF0">
    <property type="entry name" value="ACYL-COENZYME A DIPHOSPHATASE NUDT19"/>
    <property type="match status" value="1"/>
</dbReference>
<dbReference type="InterPro" id="IPR015797">
    <property type="entry name" value="NUDIX_hydrolase-like_dom_sf"/>
</dbReference>
<evidence type="ECO:0000256" key="6">
    <source>
        <dbReference type="ARBA" id="ARBA00023211"/>
    </source>
</evidence>
<sequence length="381" mass="42428">MSKEQKRTGDEVKRKPRPSGRIYPASRVPLTAFYGVVLLLRRVAESRSFASAYVFPGGQLDEFHDSMKDGQEPVEDSIYRWAAVRETFEETGILLARTKSNDGPSDAPLLQLTDNVANATRKRIHNRQENFREWLASVGGVPDDAGLIPFTRWNTPLGMPKRFTTQMYLYMLPISPTNSSPTGHATTHNEVFVPKATHDGGIEHNIAEFDDVSTWLAKARAGEIILFPPQAYLLHLMSEFLTGRPPQGSDEQHASSEAEATYYQAQREALIIFLNKKPTARPADAPYPPHPTAQIAWAEKVMSPKILGKLDSGKRAVLEVSSPGPELMKSGSKAGGDYDRVILVEYGADRKLSKVDVKWRQDVMGELEREKLAVRGETAKL</sequence>
<dbReference type="SUPFAM" id="SSF55811">
    <property type="entry name" value="Nudix"/>
    <property type="match status" value="1"/>
</dbReference>
<gene>
    <name evidence="8" type="ORF">B0H63DRAFT_443047</name>
</gene>
<evidence type="ECO:0000256" key="5">
    <source>
        <dbReference type="ARBA" id="ARBA00022842"/>
    </source>
</evidence>
<dbReference type="Gene3D" id="3.90.79.10">
    <property type="entry name" value="Nucleoside Triphosphate Pyrophosphohydrolase"/>
    <property type="match status" value="1"/>
</dbReference>
<keyword evidence="4" id="KW-0378">Hydrolase</keyword>
<feature type="compositionally biased region" description="Basic and acidic residues" evidence="7">
    <location>
        <begin position="1"/>
        <end position="13"/>
    </location>
</feature>
<reference evidence="8" key="2">
    <citation type="submission" date="2023-06" db="EMBL/GenBank/DDBJ databases">
        <authorList>
            <consortium name="Lawrence Berkeley National Laboratory"/>
            <person name="Haridas S."/>
            <person name="Hensen N."/>
            <person name="Bonometti L."/>
            <person name="Westerberg I."/>
            <person name="Brannstrom I.O."/>
            <person name="Guillou S."/>
            <person name="Cros-Aarteil S."/>
            <person name="Calhoun S."/>
            <person name="Kuo A."/>
            <person name="Mondo S."/>
            <person name="Pangilinan J."/>
            <person name="Riley R."/>
            <person name="LaButti K."/>
            <person name="Andreopoulos B."/>
            <person name="Lipzen A."/>
            <person name="Chen C."/>
            <person name="Yanf M."/>
            <person name="Daum C."/>
            <person name="Ng V."/>
            <person name="Clum A."/>
            <person name="Steindorff A."/>
            <person name="Ohm R."/>
            <person name="Martin F."/>
            <person name="Silar P."/>
            <person name="Natvig D."/>
            <person name="Lalanne C."/>
            <person name="Gautier V."/>
            <person name="Ament-velasquez S.L."/>
            <person name="Kruys A."/>
            <person name="Hutchinson M.I."/>
            <person name="Powell A.J."/>
            <person name="Barry K."/>
            <person name="Miller A.N."/>
            <person name="Grigoriev I.V."/>
            <person name="Debuchy R."/>
            <person name="Gladieux P."/>
            <person name="Thoren M.H."/>
            <person name="Johannesson H."/>
        </authorList>
    </citation>
    <scope>NUCLEOTIDE SEQUENCE</scope>
    <source>
        <strain evidence="8">CBS 232.78</strain>
    </source>
</reference>
<dbReference type="GO" id="GO:0005739">
    <property type="term" value="C:mitochondrion"/>
    <property type="evidence" value="ECO:0007669"/>
    <property type="project" value="TreeGrafter"/>
</dbReference>
<dbReference type="AlphaFoldDB" id="A0AAE0P3N9"/>
<evidence type="ECO:0000256" key="2">
    <source>
        <dbReference type="ARBA" id="ARBA00001946"/>
    </source>
</evidence>
<comment type="cofactor">
    <cofactor evidence="1">
        <name>Mn(2+)</name>
        <dbReference type="ChEBI" id="CHEBI:29035"/>
    </cofactor>
</comment>
<keyword evidence="5" id="KW-0460">Magnesium</keyword>
<keyword evidence="3" id="KW-0479">Metal-binding</keyword>
<feature type="region of interest" description="Disordered" evidence="7">
    <location>
        <begin position="1"/>
        <end position="21"/>
    </location>
</feature>
<evidence type="ECO:0000256" key="3">
    <source>
        <dbReference type="ARBA" id="ARBA00022723"/>
    </source>
</evidence>
<dbReference type="EMBL" id="JAULSW010000001">
    <property type="protein sequence ID" value="KAK3392742.1"/>
    <property type="molecule type" value="Genomic_DNA"/>
</dbReference>
<dbReference type="InterPro" id="IPR039121">
    <property type="entry name" value="NUDT19"/>
</dbReference>